<dbReference type="Proteomes" id="UP000424468">
    <property type="component" value="Chromosome"/>
</dbReference>
<dbReference type="EMBL" id="CP046276">
    <property type="protein sequence ID" value="QGS51952.1"/>
    <property type="molecule type" value="Genomic_DNA"/>
</dbReference>
<evidence type="ECO:0000313" key="3">
    <source>
        <dbReference type="Proteomes" id="UP000424468"/>
    </source>
</evidence>
<name>A0A6I6CCT5_9MOLU</name>
<reference evidence="2 3" key="1">
    <citation type="submission" date="2019-11" db="EMBL/GenBank/DDBJ databases">
        <title>Complete genome sequence of Spiroplasma tabanidicola TAUS-1 (DSM 22603).</title>
        <authorList>
            <person name="Huang C.-T."/>
            <person name="Lin Y.-C."/>
            <person name="Kuo C.-H."/>
        </authorList>
    </citation>
    <scope>NUCLEOTIDE SEQUENCE [LARGE SCALE GENOMIC DNA]</scope>
    <source>
        <strain evidence="2 3">TAUS-1</strain>
    </source>
</reference>
<accession>A0A6I6CCT5</accession>
<dbReference type="OrthoDB" id="389687at2"/>
<dbReference type="KEGG" id="stab:STABA_v1c05890"/>
<feature type="region of interest" description="Disordered" evidence="1">
    <location>
        <begin position="127"/>
        <end position="180"/>
    </location>
</feature>
<feature type="compositionally biased region" description="Low complexity" evidence="1">
    <location>
        <begin position="135"/>
        <end position="151"/>
    </location>
</feature>
<evidence type="ECO:0000313" key="2">
    <source>
        <dbReference type="EMBL" id="QGS51952.1"/>
    </source>
</evidence>
<evidence type="ECO:0000256" key="1">
    <source>
        <dbReference type="SAM" id="MobiDB-lite"/>
    </source>
</evidence>
<dbReference type="RefSeq" id="WP_156006427.1">
    <property type="nucleotide sequence ID" value="NZ_CP046276.1"/>
</dbReference>
<protein>
    <submittedName>
        <fullName evidence="2">Uncharacterized protein</fullName>
    </submittedName>
</protein>
<feature type="compositionally biased region" description="Basic and acidic residues" evidence="1">
    <location>
        <begin position="154"/>
        <end position="166"/>
    </location>
</feature>
<dbReference type="AlphaFoldDB" id="A0A6I6CCT5"/>
<proteinExistence type="predicted"/>
<keyword evidence="3" id="KW-1185">Reference proteome</keyword>
<organism evidence="2 3">
    <name type="scientific">Spiroplasma tabanidicola</name>
    <dbReference type="NCBI Taxonomy" id="324079"/>
    <lineage>
        <taxon>Bacteria</taxon>
        <taxon>Bacillati</taxon>
        <taxon>Mycoplasmatota</taxon>
        <taxon>Mollicutes</taxon>
        <taxon>Entomoplasmatales</taxon>
        <taxon>Spiroplasmataceae</taxon>
        <taxon>Spiroplasma</taxon>
    </lineage>
</organism>
<gene>
    <name evidence="2" type="ORF">STABA_v1c05890</name>
</gene>
<sequence length="245" mass="27377">MAQFSPKFCSIHLKIHVCENQDITKKVSEIEGDLGAKVRRLHGTQTEEELQLEAKKQEKFKNAPGSLGDILAKAKAKVAAEKAKFEKESNKKEDEGNVVTEAEIGDRMAALRAKMTGDTLSTSTLSIDKDLSIHNPPNSNSKGNNKTKNGNLESNKKKTNKTDDSASKQAKNTKKFDDFFEVNNDKSDEIEVIDENDLEDKDSIKDKLFTYEETHELIQSAVEKALEQVGFLDKNKTKKNNSSKK</sequence>